<comment type="caution">
    <text evidence="1">The sequence shown here is derived from an EMBL/GenBank/DDBJ whole genome shotgun (WGS) entry which is preliminary data.</text>
</comment>
<reference evidence="1" key="1">
    <citation type="submission" date="2021-10" db="EMBL/GenBank/DDBJ databases">
        <title>Psilocybe cubensis genome.</title>
        <authorList>
            <person name="Mckernan K.J."/>
            <person name="Crawford S."/>
            <person name="Trippe A."/>
            <person name="Kane L.T."/>
            <person name="Mclaughlin S."/>
        </authorList>
    </citation>
    <scope>NUCLEOTIDE SEQUENCE</scope>
    <source>
        <strain evidence="1">MGC-MH-2018</strain>
    </source>
</reference>
<keyword evidence="2" id="KW-1185">Reference proteome</keyword>
<name>A0ACB8GVY9_PSICU</name>
<protein>
    <submittedName>
        <fullName evidence="1">Uncharacterized protein</fullName>
    </submittedName>
</protein>
<accession>A0ACB8GVY9</accession>
<proteinExistence type="predicted"/>
<evidence type="ECO:0000313" key="2">
    <source>
        <dbReference type="Proteomes" id="UP000664032"/>
    </source>
</evidence>
<sequence length="388" mass="41780">MFAALLPHVIVIALCGMSVAQDLGVPLSWRKFNNSRPTSERISISQNAINTILPQLDSSTGQFNGIGYWQAANVFSAMALQDQVAKTTTNKNIVVNNLKLVFGLFKNYDQFGWWAQAAHYAFKSYGDTELLNNSIATWNSVSNYMITPAQAQAGKTPFKSFALAGTCDGVTMAGGVFWRPTTDDTAINSITTGLSSYLYETTRDTKYLSAATMAANWIKAHNIATSSASNPGILLDTEDGDNCSRSPASWLFTYNSGKFLEGLSVLANVTGDSQWEQLMLTTAAAAIKNAPWQGSNGIIIEGADTDSNNDGVGFKGTGLLEVFRRTPQNSALRILIHSYVDVQYNALLDLASSGNDYSANWLGPQPSGFTTWGQLAALDVLVAAVEAN</sequence>
<dbReference type="Proteomes" id="UP000664032">
    <property type="component" value="Unassembled WGS sequence"/>
</dbReference>
<dbReference type="EMBL" id="JAFIQS020000007">
    <property type="protein sequence ID" value="KAH9479905.1"/>
    <property type="molecule type" value="Genomic_DNA"/>
</dbReference>
<organism evidence="1 2">
    <name type="scientific">Psilocybe cubensis</name>
    <name type="common">Psychedelic mushroom</name>
    <name type="synonym">Stropharia cubensis</name>
    <dbReference type="NCBI Taxonomy" id="181762"/>
    <lineage>
        <taxon>Eukaryota</taxon>
        <taxon>Fungi</taxon>
        <taxon>Dikarya</taxon>
        <taxon>Basidiomycota</taxon>
        <taxon>Agaricomycotina</taxon>
        <taxon>Agaricomycetes</taxon>
        <taxon>Agaricomycetidae</taxon>
        <taxon>Agaricales</taxon>
        <taxon>Agaricineae</taxon>
        <taxon>Strophariaceae</taxon>
        <taxon>Psilocybe</taxon>
    </lineage>
</organism>
<evidence type="ECO:0000313" key="1">
    <source>
        <dbReference type="EMBL" id="KAH9479905.1"/>
    </source>
</evidence>
<gene>
    <name evidence="1" type="ORF">JR316_0008501</name>
</gene>